<evidence type="ECO:0000256" key="1">
    <source>
        <dbReference type="SAM" id="MobiDB-lite"/>
    </source>
</evidence>
<evidence type="ECO:0000313" key="3">
    <source>
        <dbReference type="Proteomes" id="UP000075517"/>
    </source>
</evidence>
<dbReference type="EMBL" id="LQYY01000022">
    <property type="protein sequence ID" value="KYD34944.1"/>
    <property type="molecule type" value="Genomic_DNA"/>
</dbReference>
<proteinExistence type="predicted"/>
<accession>A0A150NE37</accession>
<organism evidence="2 3">
    <name type="scientific">Geobacillus stearothermophilus</name>
    <name type="common">Bacillus stearothermophilus</name>
    <dbReference type="NCBI Taxonomy" id="1422"/>
    <lineage>
        <taxon>Bacteria</taxon>
        <taxon>Bacillati</taxon>
        <taxon>Bacillota</taxon>
        <taxon>Bacilli</taxon>
        <taxon>Bacillales</taxon>
        <taxon>Anoxybacillaceae</taxon>
        <taxon>Geobacillus</taxon>
    </lineage>
</organism>
<reference evidence="2 3" key="1">
    <citation type="submission" date="2016-01" db="EMBL/GenBank/DDBJ databases">
        <title>Draft Genome Sequences of Seven Thermophilic Sporeformers Isolated from Foods.</title>
        <authorList>
            <person name="Berendsen E.M."/>
            <person name="Wells-Bennik M.H."/>
            <person name="Krawcyk A.O."/>
            <person name="De Jong A."/>
            <person name="Holsappel S."/>
            <person name="Eijlander R.T."/>
            <person name="Kuipers O.P."/>
        </authorList>
    </citation>
    <scope>NUCLEOTIDE SEQUENCE [LARGE SCALE GENOMIC DNA]</scope>
    <source>
        <strain evidence="2 3">B4114</strain>
    </source>
</reference>
<feature type="region of interest" description="Disordered" evidence="1">
    <location>
        <begin position="15"/>
        <end position="43"/>
    </location>
</feature>
<dbReference type="PATRIC" id="fig|1422.17.peg.1888"/>
<gene>
    <name evidence="2" type="ORF">B4114_2708</name>
</gene>
<dbReference type="AlphaFoldDB" id="A0A150NE37"/>
<evidence type="ECO:0000313" key="2">
    <source>
        <dbReference type="EMBL" id="KYD34944.1"/>
    </source>
</evidence>
<name>A0A150NE37_GEOSE</name>
<dbReference type="Proteomes" id="UP000075517">
    <property type="component" value="Unassembled WGS sequence"/>
</dbReference>
<comment type="caution">
    <text evidence="2">The sequence shown here is derived from an EMBL/GenBank/DDBJ whole genome shotgun (WGS) entry which is preliminary data.</text>
</comment>
<protein>
    <submittedName>
        <fullName evidence="2">Uncharacterized protein</fullName>
    </submittedName>
</protein>
<sequence length="43" mass="4827">MTVFFTTYRSSKEMDAAKLDASEDSQNSHGVDRQRVSTTFPGK</sequence>